<name>A0A0G0ZJE3_UNCKA</name>
<comment type="caution">
    <text evidence="1">The sequence shown here is derived from an EMBL/GenBank/DDBJ whole genome shotgun (WGS) entry which is preliminary data.</text>
</comment>
<evidence type="ECO:0000313" key="1">
    <source>
        <dbReference type="EMBL" id="KKS22146.1"/>
    </source>
</evidence>
<evidence type="ECO:0000313" key="2">
    <source>
        <dbReference type="Proteomes" id="UP000034920"/>
    </source>
</evidence>
<protein>
    <submittedName>
        <fullName evidence="1">Transposase IS4 family protein</fullName>
    </submittedName>
</protein>
<dbReference type="STRING" id="1619103.UU80_C0013G0040"/>
<accession>A0A0G0ZJE3</accession>
<feature type="non-terminal residue" evidence="1">
    <location>
        <position position="135"/>
    </location>
</feature>
<gene>
    <name evidence="1" type="ORF">UU80_C0013G0040</name>
</gene>
<organism evidence="1 2">
    <name type="scientific">candidate division WWE3 bacterium GW2011_GWA1_41_8</name>
    <dbReference type="NCBI Taxonomy" id="1619103"/>
    <lineage>
        <taxon>Bacteria</taxon>
        <taxon>Katanobacteria</taxon>
    </lineage>
</organism>
<dbReference type="EMBL" id="LCCA01000013">
    <property type="protein sequence ID" value="KKS22146.1"/>
    <property type="molecule type" value="Genomic_DNA"/>
</dbReference>
<proteinExistence type="predicted"/>
<sequence>MSCRVHHLNKKTGVSYVYESVSYWDKEKQQSRSKQVCIGKIDPVTGDLIPSRRLQPVAPMTTAAAAVQEKGPSIATAAIVGPTLILDALSKRLGLAKLLKSVFPEFHGQILTMAYYLAAHGGPLSQCASWTRTHD</sequence>
<dbReference type="AlphaFoldDB" id="A0A0G0ZJE3"/>
<dbReference type="Proteomes" id="UP000034920">
    <property type="component" value="Unassembled WGS sequence"/>
</dbReference>
<reference evidence="1 2" key="1">
    <citation type="journal article" date="2015" name="Nature">
        <title>rRNA introns, odd ribosomes, and small enigmatic genomes across a large radiation of phyla.</title>
        <authorList>
            <person name="Brown C.T."/>
            <person name="Hug L.A."/>
            <person name="Thomas B.C."/>
            <person name="Sharon I."/>
            <person name="Castelle C.J."/>
            <person name="Singh A."/>
            <person name="Wilkins M.J."/>
            <person name="Williams K.H."/>
            <person name="Banfield J.F."/>
        </authorList>
    </citation>
    <scope>NUCLEOTIDE SEQUENCE [LARGE SCALE GENOMIC DNA]</scope>
</reference>